<keyword evidence="13" id="KW-1185">Reference proteome</keyword>
<evidence type="ECO:0000256" key="5">
    <source>
        <dbReference type="ARBA" id="ARBA00022968"/>
    </source>
</evidence>
<dbReference type="GO" id="GO:0017095">
    <property type="term" value="F:heparan sulfate 6-sulfotransferase activity"/>
    <property type="evidence" value="ECO:0007669"/>
    <property type="project" value="TreeGrafter"/>
</dbReference>
<feature type="compositionally biased region" description="Polar residues" evidence="11">
    <location>
        <begin position="710"/>
        <end position="719"/>
    </location>
</feature>
<evidence type="ECO:0000256" key="7">
    <source>
        <dbReference type="ARBA" id="ARBA00023136"/>
    </source>
</evidence>
<comment type="similarity">
    <text evidence="2 9">Belongs to the sulfotransferase 6 family.</text>
</comment>
<reference evidence="12 13" key="1">
    <citation type="submission" date="2024-03" db="EMBL/GenBank/DDBJ databases">
        <title>Adaptation during the transition from Ophiocordyceps entomopathogen to insect associate is accompanied by gene loss and intensified selection.</title>
        <authorList>
            <person name="Ward C.M."/>
            <person name="Onetto C.A."/>
            <person name="Borneman A.R."/>
        </authorList>
    </citation>
    <scope>NUCLEOTIDE SEQUENCE [LARGE SCALE GENOMIC DNA]</scope>
    <source>
        <strain evidence="12">AWRI1</strain>
        <tissue evidence="12">Single Adult Female</tissue>
    </source>
</reference>
<comment type="function">
    <text evidence="9">6-O-sulfation enzyme which catalyzes the transfer of sulfate from 3'-phosphoadenosine 5'-phosphosulfate (PAPS) to position 6 of the N-sulfoglucosamine residue (GlcNS) of heparan sulfate.</text>
</comment>
<feature type="coiled-coil region" evidence="10">
    <location>
        <begin position="582"/>
        <end position="609"/>
    </location>
</feature>
<accession>A0AAN9U420</accession>
<sequence>MELNLRFRKFITICLFLTLVGILCFGYLCSGIVCSFSSSPLRAARIVYQPESNSLEKIPEPELKFNKTPGLSFDNILNERIPFDINGHDVMVFLHIQKTGGTSFGRHLVQDLDLQRPCTCQRKQKRCYCFRPNRNENWLFSRYSTGWKCGLHADWTELTNCVDSELDKNEGELVKRRYFYISLLREPISRFLSEFKHVQRGATWKNSRHWCGGRVASKEELPKCYSGLTWKNVSLNEFLSCPHNLAANRQARMMSDLSLVGCYNKSHTVPEERDRIILESAKHNLASMAFFYLTEYQKIGQYLFEEIFNLRFAVPFAQYNSTRSSDYISKLKPEQLAEIRRVNRLDIELYEFAKSLMLARFKFISERDPNFEKRWKHLGELSVETEFNWDEEIEPEPLLISRVEGKWKLVNSGPPLWEIQNFRDFCDLLRQQYATPVAVAITKNSDETSSVVNMSANKEKYEESSEKNGEFDLPQSILEQYDSDQQVQLIRGYRDLKSTCTLEETHGKNEDDVVMKVWNRCRNKDETEDPKDYRTAGLKRFLPSASTDFEIVADSTEGIRCHIDELFYADVENSKKDSKNSNTDIIEALQELEWEINSKETEYIRWINETRVKLFNEWRENCESSEPVLEDETAYNNLQRDLQNETEALEAARAAETANHSEGDRGEDRDSDGGGNEAEDEHEDEHEDDHEDNDNSTEEKDCSEKKKAVTETSNHSAIDSFTEVDSFIKSEPSEIEENFTDYLVTPEIKEEVHSDSHSESSVGARRRRSSVPSYSFNEEYYSDSNEFDSPEEEFSSSSDDDSDEEWEIPSKRARTRKGSRGGSSSKNESPSAVGRPRRKCRQTSSNAASAKSEDDSEPSSTTAATESGPLGEEVAEQAVKSEPLETEERPAASEIASKEAEAAPAPKPPPKLKVIDLAKLKGVDPPNDVTLRKPPDSNALMIRAMPTLNSLPMIRACVAQRMNSPASTVQPQPTMMVRSANLQGSPAYVVSRPNTFVMTSFRRPATPLNTPISARGPHQSVLRNIVSPNFANMTNTSMIRQALVAKQMVRVPTVSSSSSVSMGSRAIQSMPVTSQPVIMMRKSAPTTYNGTPYRTIAPIPKVMLPPNNAVNQPMMMKPMMQRRPSVREIEGTIGIHSDNGHLQYVVNLANGSHVPLSNEQVQKLRDGNRGVLPQKLKIPVPADVAEKIEPCVVLDD</sequence>
<protein>
    <recommendedName>
        <fullName evidence="9">Heparan-sulfate 6-O-sulfotransferase</fullName>
        <ecNumber evidence="9">2.8.2.-</ecNumber>
    </recommendedName>
</protein>
<dbReference type="AlphaFoldDB" id="A0AAN9U420"/>
<keyword evidence="8" id="KW-0325">Glycoprotein</keyword>
<evidence type="ECO:0000256" key="8">
    <source>
        <dbReference type="ARBA" id="ARBA00023180"/>
    </source>
</evidence>
<evidence type="ECO:0000313" key="12">
    <source>
        <dbReference type="EMBL" id="KAK7604718.1"/>
    </source>
</evidence>
<organism evidence="12 13">
    <name type="scientific">Parthenolecanium corni</name>
    <dbReference type="NCBI Taxonomy" id="536013"/>
    <lineage>
        <taxon>Eukaryota</taxon>
        <taxon>Metazoa</taxon>
        <taxon>Ecdysozoa</taxon>
        <taxon>Arthropoda</taxon>
        <taxon>Hexapoda</taxon>
        <taxon>Insecta</taxon>
        <taxon>Pterygota</taxon>
        <taxon>Neoptera</taxon>
        <taxon>Paraneoptera</taxon>
        <taxon>Hemiptera</taxon>
        <taxon>Sternorrhyncha</taxon>
        <taxon>Coccoidea</taxon>
        <taxon>Coccidae</taxon>
        <taxon>Parthenolecanium</taxon>
    </lineage>
</organism>
<keyword evidence="7 9" id="KW-0472">Membrane</keyword>
<comment type="caution">
    <text evidence="12">The sequence shown here is derived from an EMBL/GenBank/DDBJ whole genome shotgun (WGS) entry which is preliminary data.</text>
</comment>
<proteinExistence type="inferred from homology"/>
<evidence type="ECO:0000256" key="11">
    <source>
        <dbReference type="SAM" id="MobiDB-lite"/>
    </source>
</evidence>
<dbReference type="FunFam" id="3.40.50.300:FF:000347">
    <property type="entry name" value="Heparan-sulfate 6-O-sulfotransferase"/>
    <property type="match status" value="1"/>
</dbReference>
<dbReference type="InterPro" id="IPR027417">
    <property type="entry name" value="P-loop_NTPase"/>
</dbReference>
<feature type="compositionally biased region" description="Basic and acidic residues" evidence="11">
    <location>
        <begin position="747"/>
        <end position="758"/>
    </location>
</feature>
<keyword evidence="3 9" id="KW-0808">Transferase</keyword>
<keyword evidence="10" id="KW-0175">Coiled coil</keyword>
<dbReference type="PANTHER" id="PTHR12812:SF0">
    <property type="entry name" value="HEPARAN-SULFATE 6-O-SULFOTRANSFERASE"/>
    <property type="match status" value="1"/>
</dbReference>
<dbReference type="EMBL" id="JBBCAQ010000003">
    <property type="protein sequence ID" value="KAK7604718.1"/>
    <property type="molecule type" value="Genomic_DNA"/>
</dbReference>
<dbReference type="Proteomes" id="UP001367676">
    <property type="component" value="Unassembled WGS sequence"/>
</dbReference>
<evidence type="ECO:0000256" key="9">
    <source>
        <dbReference type="RuleBase" id="RU364122"/>
    </source>
</evidence>
<comment type="subcellular location">
    <subcellularLocation>
        <location evidence="1 9">Membrane</location>
        <topology evidence="1 9">Single-pass type II membrane protein</topology>
    </subcellularLocation>
</comment>
<feature type="compositionally biased region" description="Low complexity" evidence="11">
    <location>
        <begin position="858"/>
        <end position="867"/>
    </location>
</feature>
<comment type="catalytic activity">
    <reaction evidence="9">
        <text>alpha-D-glucosaminyl-[heparan sulfate](n) + 3'-phosphoadenylyl sulfate = 6-sulfo-alpha-D-glucosaminyl-[heparan sulfate](n) + adenosine 3',5'-bisphosphate + H(+)</text>
        <dbReference type="Rhea" id="RHEA:56604"/>
        <dbReference type="Rhea" id="RHEA-COMP:9830"/>
        <dbReference type="Rhea" id="RHEA-COMP:14621"/>
        <dbReference type="ChEBI" id="CHEBI:15378"/>
        <dbReference type="ChEBI" id="CHEBI:58339"/>
        <dbReference type="ChEBI" id="CHEBI:58343"/>
        <dbReference type="ChEBI" id="CHEBI:58388"/>
        <dbReference type="ChEBI" id="CHEBI:140604"/>
    </reaction>
</comment>
<evidence type="ECO:0000256" key="1">
    <source>
        <dbReference type="ARBA" id="ARBA00004606"/>
    </source>
</evidence>
<dbReference type="PANTHER" id="PTHR12812">
    <property type="entry name" value="HEPARAN SULFATE 6-O-SULFOTRANSFERASE 3"/>
    <property type="match status" value="1"/>
</dbReference>
<feature type="compositionally biased region" description="Acidic residues" evidence="11">
    <location>
        <begin position="785"/>
        <end position="807"/>
    </location>
</feature>
<evidence type="ECO:0000313" key="13">
    <source>
        <dbReference type="Proteomes" id="UP001367676"/>
    </source>
</evidence>
<dbReference type="InterPro" id="IPR010635">
    <property type="entry name" value="Heparan_SO4-6-sulfoTrfase"/>
</dbReference>
<dbReference type="InterPro" id="IPR005331">
    <property type="entry name" value="Sulfotransferase"/>
</dbReference>
<evidence type="ECO:0000256" key="2">
    <source>
        <dbReference type="ARBA" id="ARBA00010109"/>
    </source>
</evidence>
<dbReference type="Gene3D" id="3.40.50.300">
    <property type="entry name" value="P-loop containing nucleotide triphosphate hydrolases"/>
    <property type="match status" value="1"/>
</dbReference>
<gene>
    <name evidence="12" type="ORF">V9T40_005904</name>
</gene>
<feature type="compositionally biased region" description="Basic and acidic residues" evidence="11">
    <location>
        <begin position="697"/>
        <end position="709"/>
    </location>
</feature>
<evidence type="ECO:0000256" key="6">
    <source>
        <dbReference type="ARBA" id="ARBA00022989"/>
    </source>
</evidence>
<evidence type="ECO:0000256" key="4">
    <source>
        <dbReference type="ARBA" id="ARBA00022692"/>
    </source>
</evidence>
<keyword evidence="5 9" id="KW-0735">Signal-anchor</keyword>
<evidence type="ECO:0000256" key="10">
    <source>
        <dbReference type="SAM" id="Coils"/>
    </source>
</evidence>
<feature type="compositionally biased region" description="Acidic residues" evidence="11">
    <location>
        <begin position="677"/>
        <end position="696"/>
    </location>
</feature>
<dbReference type="Pfam" id="PF03567">
    <property type="entry name" value="Sulfotransfer_2"/>
    <property type="match status" value="1"/>
</dbReference>
<evidence type="ECO:0000256" key="3">
    <source>
        <dbReference type="ARBA" id="ARBA00022679"/>
    </source>
</evidence>
<feature type="compositionally biased region" description="Basic and acidic residues" evidence="11">
    <location>
        <begin position="882"/>
        <end position="901"/>
    </location>
</feature>
<feature type="compositionally biased region" description="Low complexity" evidence="11">
    <location>
        <begin position="822"/>
        <end position="831"/>
    </location>
</feature>
<feature type="region of interest" description="Disordered" evidence="11">
    <location>
        <begin position="652"/>
        <end position="911"/>
    </location>
</feature>
<dbReference type="GO" id="GO:0016020">
    <property type="term" value="C:membrane"/>
    <property type="evidence" value="ECO:0007669"/>
    <property type="project" value="UniProtKB-SubCell"/>
</dbReference>
<keyword evidence="6" id="KW-1133">Transmembrane helix</keyword>
<dbReference type="EC" id="2.8.2.-" evidence="9"/>
<feature type="compositionally biased region" description="Basic and acidic residues" evidence="11">
    <location>
        <begin position="659"/>
        <end position="672"/>
    </location>
</feature>
<keyword evidence="4" id="KW-0812">Transmembrane</keyword>
<name>A0AAN9U420_9HEMI</name>